<organism evidence="2 3">
    <name type="scientific">Scleroderma citrinum Foug A</name>
    <dbReference type="NCBI Taxonomy" id="1036808"/>
    <lineage>
        <taxon>Eukaryota</taxon>
        <taxon>Fungi</taxon>
        <taxon>Dikarya</taxon>
        <taxon>Basidiomycota</taxon>
        <taxon>Agaricomycotina</taxon>
        <taxon>Agaricomycetes</taxon>
        <taxon>Agaricomycetidae</taxon>
        <taxon>Boletales</taxon>
        <taxon>Sclerodermatineae</taxon>
        <taxon>Sclerodermataceae</taxon>
        <taxon>Scleroderma</taxon>
    </lineage>
</organism>
<gene>
    <name evidence="2" type="ORF">SCLCIDRAFT_1212863</name>
</gene>
<dbReference type="HOGENOM" id="CLU_1971810_0_0_1"/>
<name>A0A0C3AIP7_9AGAM</name>
<keyword evidence="1" id="KW-1133">Transmembrane helix</keyword>
<reference evidence="3" key="2">
    <citation type="submission" date="2015-01" db="EMBL/GenBank/DDBJ databases">
        <title>Evolutionary Origins and Diversification of the Mycorrhizal Mutualists.</title>
        <authorList>
            <consortium name="DOE Joint Genome Institute"/>
            <consortium name="Mycorrhizal Genomics Consortium"/>
            <person name="Kohler A."/>
            <person name="Kuo A."/>
            <person name="Nagy L.G."/>
            <person name="Floudas D."/>
            <person name="Copeland A."/>
            <person name="Barry K.W."/>
            <person name="Cichocki N."/>
            <person name="Veneault-Fourrey C."/>
            <person name="LaButti K."/>
            <person name="Lindquist E.A."/>
            <person name="Lipzen A."/>
            <person name="Lundell T."/>
            <person name="Morin E."/>
            <person name="Murat C."/>
            <person name="Riley R."/>
            <person name="Ohm R."/>
            <person name="Sun H."/>
            <person name="Tunlid A."/>
            <person name="Henrissat B."/>
            <person name="Grigoriev I.V."/>
            <person name="Hibbett D.S."/>
            <person name="Martin F."/>
        </authorList>
    </citation>
    <scope>NUCLEOTIDE SEQUENCE [LARGE SCALE GENOMIC DNA]</scope>
    <source>
        <strain evidence="3">Foug A</strain>
    </source>
</reference>
<dbReference type="OrthoDB" id="3349377at2759"/>
<feature type="transmembrane region" description="Helical" evidence="1">
    <location>
        <begin position="74"/>
        <end position="93"/>
    </location>
</feature>
<dbReference type="AlphaFoldDB" id="A0A0C3AIP7"/>
<accession>A0A0C3AIP7</accession>
<reference evidence="2 3" key="1">
    <citation type="submission" date="2014-04" db="EMBL/GenBank/DDBJ databases">
        <authorList>
            <consortium name="DOE Joint Genome Institute"/>
            <person name="Kuo A."/>
            <person name="Kohler A."/>
            <person name="Nagy L.G."/>
            <person name="Floudas D."/>
            <person name="Copeland A."/>
            <person name="Barry K.W."/>
            <person name="Cichocki N."/>
            <person name="Veneault-Fourrey C."/>
            <person name="LaButti K."/>
            <person name="Lindquist E.A."/>
            <person name="Lipzen A."/>
            <person name="Lundell T."/>
            <person name="Morin E."/>
            <person name="Murat C."/>
            <person name="Sun H."/>
            <person name="Tunlid A."/>
            <person name="Henrissat B."/>
            <person name="Grigoriev I.V."/>
            <person name="Hibbett D.S."/>
            <person name="Martin F."/>
            <person name="Nordberg H.P."/>
            <person name="Cantor M.N."/>
            <person name="Hua S.X."/>
        </authorList>
    </citation>
    <scope>NUCLEOTIDE SEQUENCE [LARGE SCALE GENOMIC DNA]</scope>
    <source>
        <strain evidence="2 3">Foug A</strain>
    </source>
</reference>
<dbReference type="Proteomes" id="UP000053989">
    <property type="component" value="Unassembled WGS sequence"/>
</dbReference>
<evidence type="ECO:0000313" key="2">
    <source>
        <dbReference type="EMBL" id="KIM64787.1"/>
    </source>
</evidence>
<keyword evidence="1" id="KW-0472">Membrane</keyword>
<dbReference type="InParanoid" id="A0A0C3AIP7"/>
<evidence type="ECO:0000256" key="1">
    <source>
        <dbReference type="SAM" id="Phobius"/>
    </source>
</evidence>
<sequence length="127" mass="13856">MYPTPIFESILFCLCIWAGYRRSKGHFSAPGLRWSRERLINILVGGNVFYFFCFGVVWVVALVILYAVGIQWGPAVNAFCGATLVIGGCHLILDLREAASPLSHSTHQPIAGAFVAYRSSTSATSEA</sequence>
<keyword evidence="1" id="KW-0812">Transmembrane</keyword>
<protein>
    <submittedName>
        <fullName evidence="2">Uncharacterized protein</fullName>
    </submittedName>
</protein>
<feature type="transmembrane region" description="Helical" evidence="1">
    <location>
        <begin position="42"/>
        <end position="68"/>
    </location>
</feature>
<proteinExistence type="predicted"/>
<dbReference type="EMBL" id="KN822026">
    <property type="protein sequence ID" value="KIM64787.1"/>
    <property type="molecule type" value="Genomic_DNA"/>
</dbReference>
<evidence type="ECO:0000313" key="3">
    <source>
        <dbReference type="Proteomes" id="UP000053989"/>
    </source>
</evidence>
<keyword evidence="3" id="KW-1185">Reference proteome</keyword>